<keyword evidence="2" id="KW-1185">Reference proteome</keyword>
<comment type="caution">
    <text evidence="1">The sequence shown here is derived from an EMBL/GenBank/DDBJ whole genome shotgun (WGS) entry which is preliminary data.</text>
</comment>
<sequence length="43" mass="4843">MMLRKLSEVKNNTNFFAIATLLNQDLTINDKFGPTPYAITSIP</sequence>
<dbReference type="EMBL" id="CAIY01000047">
    <property type="protein sequence ID" value="CCH67579.1"/>
    <property type="molecule type" value="Genomic_DNA"/>
</dbReference>
<gene>
    <name evidence="1" type="ORF">RINTHH_14240</name>
</gene>
<evidence type="ECO:0000313" key="2">
    <source>
        <dbReference type="Proteomes" id="UP000053051"/>
    </source>
</evidence>
<reference evidence="1 2" key="1">
    <citation type="submission" date="2012-05" db="EMBL/GenBank/DDBJ databases">
        <authorList>
            <person name="Hilton J."/>
        </authorList>
    </citation>
    <scope>NUCLEOTIDE SEQUENCE [LARGE SCALE GENOMIC DNA]</scope>
    <source>
        <strain evidence="1 2">HH01</strain>
    </source>
</reference>
<accession>M1WSQ1</accession>
<dbReference type="Proteomes" id="UP000053051">
    <property type="component" value="Unassembled WGS sequence"/>
</dbReference>
<evidence type="ECO:0000313" key="1">
    <source>
        <dbReference type="EMBL" id="CCH67579.1"/>
    </source>
</evidence>
<name>M1WSQ1_9NOST</name>
<reference evidence="2" key="2">
    <citation type="submission" date="2016-01" db="EMBL/GenBank/DDBJ databases">
        <title>Diatom-associated endosymboitic cyanobacterium lacks core nitrogen metabolism enzymes.</title>
        <authorList>
            <person name="Hilton J.A."/>
            <person name="Foster R.A."/>
            <person name="Tripp H.J."/>
            <person name="Carter B.J."/>
            <person name="Zehr J.P."/>
            <person name="Villareal T.A."/>
        </authorList>
    </citation>
    <scope>NUCLEOTIDE SEQUENCE [LARGE SCALE GENOMIC DNA]</scope>
    <source>
        <strain evidence="2">HH01</strain>
    </source>
</reference>
<proteinExistence type="predicted"/>
<protein>
    <submittedName>
        <fullName evidence="1">Uncharacterized protein</fullName>
    </submittedName>
</protein>
<dbReference type="AlphaFoldDB" id="M1WSQ1"/>
<organism evidence="1 2">
    <name type="scientific">Richelia intracellularis HH01</name>
    <dbReference type="NCBI Taxonomy" id="1165094"/>
    <lineage>
        <taxon>Bacteria</taxon>
        <taxon>Bacillati</taxon>
        <taxon>Cyanobacteriota</taxon>
        <taxon>Cyanophyceae</taxon>
        <taxon>Nostocales</taxon>
        <taxon>Nostocaceae</taxon>
        <taxon>Richelia</taxon>
    </lineage>
</organism>